<dbReference type="VEuPathDB" id="FungiDB:MYCFIDRAFT_177580"/>
<keyword evidence="2" id="KW-1185">Reference proteome</keyword>
<accession>M2YSF4</accession>
<dbReference type="Proteomes" id="UP000016932">
    <property type="component" value="Unassembled WGS sequence"/>
</dbReference>
<name>M2YSF4_PSEFD</name>
<dbReference type="OrthoDB" id="3648946at2759"/>
<dbReference type="GeneID" id="19333798"/>
<dbReference type="HOGENOM" id="CLU_1046341_0_0_1"/>
<organism evidence="1 2">
    <name type="scientific">Pseudocercospora fijiensis (strain CIRAD86)</name>
    <name type="common">Black leaf streak disease fungus</name>
    <name type="synonym">Mycosphaerella fijiensis</name>
    <dbReference type="NCBI Taxonomy" id="383855"/>
    <lineage>
        <taxon>Eukaryota</taxon>
        <taxon>Fungi</taxon>
        <taxon>Dikarya</taxon>
        <taxon>Ascomycota</taxon>
        <taxon>Pezizomycotina</taxon>
        <taxon>Dothideomycetes</taxon>
        <taxon>Dothideomycetidae</taxon>
        <taxon>Mycosphaerellales</taxon>
        <taxon>Mycosphaerellaceae</taxon>
        <taxon>Pseudocercospora</taxon>
    </lineage>
</organism>
<dbReference type="RefSeq" id="XP_007929535.1">
    <property type="nucleotide sequence ID" value="XM_007931344.1"/>
</dbReference>
<dbReference type="AlphaFoldDB" id="M2YSF4"/>
<protein>
    <submittedName>
        <fullName evidence="1">Uncharacterized protein</fullName>
    </submittedName>
</protein>
<evidence type="ECO:0000313" key="1">
    <source>
        <dbReference type="EMBL" id="EME80650.1"/>
    </source>
</evidence>
<evidence type="ECO:0000313" key="2">
    <source>
        <dbReference type="Proteomes" id="UP000016932"/>
    </source>
</evidence>
<dbReference type="EMBL" id="KB446561">
    <property type="protein sequence ID" value="EME80650.1"/>
    <property type="molecule type" value="Genomic_DNA"/>
</dbReference>
<reference evidence="1 2" key="1">
    <citation type="journal article" date="2012" name="PLoS Pathog.">
        <title>Diverse lifestyles and strategies of plant pathogenesis encoded in the genomes of eighteen Dothideomycetes fungi.</title>
        <authorList>
            <person name="Ohm R.A."/>
            <person name="Feau N."/>
            <person name="Henrissat B."/>
            <person name="Schoch C.L."/>
            <person name="Horwitz B.A."/>
            <person name="Barry K.W."/>
            <person name="Condon B.J."/>
            <person name="Copeland A.C."/>
            <person name="Dhillon B."/>
            <person name="Glaser F."/>
            <person name="Hesse C.N."/>
            <person name="Kosti I."/>
            <person name="LaButti K."/>
            <person name="Lindquist E.A."/>
            <person name="Lucas S."/>
            <person name="Salamov A.A."/>
            <person name="Bradshaw R.E."/>
            <person name="Ciuffetti L."/>
            <person name="Hamelin R.C."/>
            <person name="Kema G.H.J."/>
            <person name="Lawrence C."/>
            <person name="Scott J.A."/>
            <person name="Spatafora J.W."/>
            <person name="Turgeon B.G."/>
            <person name="de Wit P.J.G.M."/>
            <person name="Zhong S."/>
            <person name="Goodwin S.B."/>
            <person name="Grigoriev I.V."/>
        </authorList>
    </citation>
    <scope>NUCLEOTIDE SEQUENCE [LARGE SCALE GENOMIC DNA]</scope>
    <source>
        <strain evidence="1 2">CIRAD86</strain>
    </source>
</reference>
<gene>
    <name evidence="1" type="ORF">MYCFIDRAFT_177580</name>
</gene>
<sequence>MRCRPDPDSERIDQSYSKIAPNNAEAKHNQHELSKILPHRKMSALAHLPGEIRNRIYGFALPAKEVYTLQYPRVSGGSDLPDNAIFGLDRQIRHEALTFHYPDSKIIVEPRPGFILHQIPRCLSQLPFDVLKVAKEIEVKMEILPPLEWTRWWPGILLQLSFTVTAEGLYISRAYYRSTSEAHHNNGRTLSAAGNAELRTYIDEQVRNMEELMLTRLQGRDMEKATDSPRISIDFPIVEPQGPWDHNALRPQRMTPYIRSSRIGAR</sequence>
<dbReference type="KEGG" id="pfj:MYCFIDRAFT_177580"/>
<proteinExistence type="predicted"/>